<evidence type="ECO:0000313" key="15">
    <source>
        <dbReference type="EMBL" id="KIM91676.1"/>
    </source>
</evidence>
<dbReference type="InterPro" id="IPR002401">
    <property type="entry name" value="Cyt_P450_E_grp-I"/>
</dbReference>
<comment type="cofactor">
    <cofactor evidence="1 13">
        <name>heme</name>
        <dbReference type="ChEBI" id="CHEBI:30413"/>
    </cofactor>
</comment>
<feature type="binding site" description="axial binding residue" evidence="13">
    <location>
        <position position="232"/>
    </location>
    <ligand>
        <name>heme</name>
        <dbReference type="ChEBI" id="CHEBI:30413"/>
    </ligand>
    <ligandPart>
        <name>Fe</name>
        <dbReference type="ChEBI" id="CHEBI:18248"/>
    </ligandPart>
</feature>
<dbReference type="GO" id="GO:0016705">
    <property type="term" value="F:oxidoreductase activity, acting on paired donors, with incorporation or reduction of molecular oxygen"/>
    <property type="evidence" value="ECO:0007669"/>
    <property type="project" value="InterPro"/>
</dbReference>
<reference evidence="15 16" key="1">
    <citation type="submission" date="2014-04" db="EMBL/GenBank/DDBJ databases">
        <authorList>
            <consortium name="DOE Joint Genome Institute"/>
            <person name="Kuo A."/>
            <person name="Tarkka M."/>
            <person name="Buscot F."/>
            <person name="Kohler A."/>
            <person name="Nagy L.G."/>
            <person name="Floudas D."/>
            <person name="Copeland A."/>
            <person name="Barry K.W."/>
            <person name="Cichocki N."/>
            <person name="Veneault-Fourrey C."/>
            <person name="LaButti K."/>
            <person name="Lindquist E.A."/>
            <person name="Lipzen A."/>
            <person name="Lundell T."/>
            <person name="Morin E."/>
            <person name="Murat C."/>
            <person name="Sun H."/>
            <person name="Tunlid A."/>
            <person name="Henrissat B."/>
            <person name="Grigoriev I.V."/>
            <person name="Hibbett D.S."/>
            <person name="Martin F."/>
            <person name="Nordberg H.P."/>
            <person name="Cantor M.N."/>
            <person name="Hua S.X."/>
        </authorList>
    </citation>
    <scope>NUCLEOTIDE SEQUENCE [LARGE SCALE GENOMIC DNA]</scope>
    <source>
        <strain evidence="15 16">F 1598</strain>
    </source>
</reference>
<evidence type="ECO:0008006" key="17">
    <source>
        <dbReference type="Google" id="ProtNLM"/>
    </source>
</evidence>
<evidence type="ECO:0000256" key="6">
    <source>
        <dbReference type="ARBA" id="ARBA00022692"/>
    </source>
</evidence>
<dbReference type="AlphaFoldDB" id="A0A0C3GME0"/>
<accession>A0A0C3GME0</accession>
<gene>
    <name evidence="15" type="ORF">PILCRDRAFT_58279</name>
</gene>
<dbReference type="GO" id="GO:0005506">
    <property type="term" value="F:iron ion binding"/>
    <property type="evidence" value="ECO:0007669"/>
    <property type="project" value="InterPro"/>
</dbReference>
<evidence type="ECO:0000256" key="7">
    <source>
        <dbReference type="ARBA" id="ARBA00022723"/>
    </source>
</evidence>
<keyword evidence="7 13" id="KW-0479">Metal-binding</keyword>
<dbReference type="GO" id="GO:0020037">
    <property type="term" value="F:heme binding"/>
    <property type="evidence" value="ECO:0007669"/>
    <property type="project" value="InterPro"/>
</dbReference>
<dbReference type="PRINTS" id="PR00385">
    <property type="entry name" value="P450"/>
</dbReference>
<dbReference type="OrthoDB" id="1470350at2759"/>
<evidence type="ECO:0000256" key="1">
    <source>
        <dbReference type="ARBA" id="ARBA00001971"/>
    </source>
</evidence>
<evidence type="ECO:0000256" key="9">
    <source>
        <dbReference type="ARBA" id="ARBA00023002"/>
    </source>
</evidence>
<evidence type="ECO:0000313" key="16">
    <source>
        <dbReference type="Proteomes" id="UP000054166"/>
    </source>
</evidence>
<dbReference type="Proteomes" id="UP000054166">
    <property type="component" value="Unassembled WGS sequence"/>
</dbReference>
<dbReference type="Pfam" id="PF00067">
    <property type="entry name" value="p450"/>
    <property type="match status" value="2"/>
</dbReference>
<dbReference type="InParanoid" id="A0A0C3GME0"/>
<keyword evidence="5 13" id="KW-0349">Heme</keyword>
<evidence type="ECO:0000256" key="3">
    <source>
        <dbReference type="ARBA" id="ARBA00004721"/>
    </source>
</evidence>
<evidence type="ECO:0000256" key="14">
    <source>
        <dbReference type="RuleBase" id="RU000461"/>
    </source>
</evidence>
<dbReference type="GO" id="GO:0004497">
    <property type="term" value="F:monooxygenase activity"/>
    <property type="evidence" value="ECO:0007669"/>
    <property type="project" value="UniProtKB-KW"/>
</dbReference>
<dbReference type="Gene3D" id="1.10.630.10">
    <property type="entry name" value="Cytochrome P450"/>
    <property type="match status" value="1"/>
</dbReference>
<sequence>AFADLRSHIVELVSHMRADVASGKKSEETGLKAALLRNLVEANMTQDDDYKSLTDDELLSNIFTFLLAGHETSAHTLSFALPLLAVYPNVQHKIFEEVLRLWPQGCPTIESNSSYKDDFAKLEYTTAFFRETLRMFPSEPRLAKQVHADATITARRFVPHAKGPGMHGQVEQYRIAIPKGSVVIMDVFGTNLNPLHWGEDAAEFKPDRFIDTDTYRWPRDAFLTFSAGARGCIGSRFAMTESVCILALLVRQYEILVPSDLESRSKAEQRYVLLKWTTGVTITPTNSRVRLRRRC</sequence>
<dbReference type="STRING" id="765440.A0A0C3GME0"/>
<feature type="non-terminal residue" evidence="15">
    <location>
        <position position="1"/>
    </location>
</feature>
<dbReference type="HOGENOM" id="CLU_001570_25_1_1"/>
<keyword evidence="16" id="KW-1185">Reference proteome</keyword>
<dbReference type="PROSITE" id="PS00086">
    <property type="entry name" value="CYTOCHROME_P450"/>
    <property type="match status" value="1"/>
</dbReference>
<comment type="subcellular location">
    <subcellularLocation>
        <location evidence="2">Membrane</location>
    </subcellularLocation>
</comment>
<dbReference type="InterPro" id="IPR017972">
    <property type="entry name" value="Cyt_P450_CS"/>
</dbReference>
<keyword evidence="8" id="KW-1133">Transmembrane helix</keyword>
<name>A0A0C3GME0_PILCF</name>
<evidence type="ECO:0000256" key="2">
    <source>
        <dbReference type="ARBA" id="ARBA00004370"/>
    </source>
</evidence>
<evidence type="ECO:0000256" key="13">
    <source>
        <dbReference type="PIRSR" id="PIRSR602401-1"/>
    </source>
</evidence>
<evidence type="ECO:0000256" key="10">
    <source>
        <dbReference type="ARBA" id="ARBA00023004"/>
    </source>
</evidence>
<dbReference type="SUPFAM" id="SSF48264">
    <property type="entry name" value="Cytochrome P450"/>
    <property type="match status" value="1"/>
</dbReference>
<dbReference type="InterPro" id="IPR036396">
    <property type="entry name" value="Cyt_P450_sf"/>
</dbReference>
<dbReference type="EMBL" id="KN832971">
    <property type="protein sequence ID" value="KIM91676.1"/>
    <property type="molecule type" value="Genomic_DNA"/>
</dbReference>
<dbReference type="PRINTS" id="PR00463">
    <property type="entry name" value="EP450I"/>
</dbReference>
<evidence type="ECO:0000256" key="8">
    <source>
        <dbReference type="ARBA" id="ARBA00022989"/>
    </source>
</evidence>
<dbReference type="PANTHER" id="PTHR24305:SF166">
    <property type="entry name" value="CYTOCHROME P450 12A4, MITOCHONDRIAL-RELATED"/>
    <property type="match status" value="1"/>
</dbReference>
<organism evidence="15 16">
    <name type="scientific">Piloderma croceum (strain F 1598)</name>
    <dbReference type="NCBI Taxonomy" id="765440"/>
    <lineage>
        <taxon>Eukaryota</taxon>
        <taxon>Fungi</taxon>
        <taxon>Dikarya</taxon>
        <taxon>Basidiomycota</taxon>
        <taxon>Agaricomycotina</taxon>
        <taxon>Agaricomycetes</taxon>
        <taxon>Agaricomycetidae</taxon>
        <taxon>Atheliales</taxon>
        <taxon>Atheliaceae</taxon>
        <taxon>Piloderma</taxon>
    </lineage>
</organism>
<keyword evidence="10 13" id="KW-0408">Iron</keyword>
<dbReference type="InterPro" id="IPR050121">
    <property type="entry name" value="Cytochrome_P450_monoxygenase"/>
</dbReference>
<reference evidence="16" key="2">
    <citation type="submission" date="2015-01" db="EMBL/GenBank/DDBJ databases">
        <title>Evolutionary Origins and Diversification of the Mycorrhizal Mutualists.</title>
        <authorList>
            <consortium name="DOE Joint Genome Institute"/>
            <consortium name="Mycorrhizal Genomics Consortium"/>
            <person name="Kohler A."/>
            <person name="Kuo A."/>
            <person name="Nagy L.G."/>
            <person name="Floudas D."/>
            <person name="Copeland A."/>
            <person name="Barry K.W."/>
            <person name="Cichocki N."/>
            <person name="Veneault-Fourrey C."/>
            <person name="LaButti K."/>
            <person name="Lindquist E.A."/>
            <person name="Lipzen A."/>
            <person name="Lundell T."/>
            <person name="Morin E."/>
            <person name="Murat C."/>
            <person name="Riley R."/>
            <person name="Ohm R."/>
            <person name="Sun H."/>
            <person name="Tunlid A."/>
            <person name="Henrissat B."/>
            <person name="Grigoriev I.V."/>
            <person name="Hibbett D.S."/>
            <person name="Martin F."/>
        </authorList>
    </citation>
    <scope>NUCLEOTIDE SEQUENCE [LARGE SCALE GENOMIC DNA]</scope>
    <source>
        <strain evidence="16">F 1598</strain>
    </source>
</reference>
<dbReference type="PANTHER" id="PTHR24305">
    <property type="entry name" value="CYTOCHROME P450"/>
    <property type="match status" value="1"/>
</dbReference>
<comment type="pathway">
    <text evidence="3">Secondary metabolite biosynthesis; terpenoid biosynthesis.</text>
</comment>
<keyword evidence="12" id="KW-0472">Membrane</keyword>
<dbReference type="InterPro" id="IPR001128">
    <property type="entry name" value="Cyt_P450"/>
</dbReference>
<dbReference type="GO" id="GO:0016020">
    <property type="term" value="C:membrane"/>
    <property type="evidence" value="ECO:0007669"/>
    <property type="project" value="UniProtKB-SubCell"/>
</dbReference>
<keyword evidence="9 14" id="KW-0560">Oxidoreductase</keyword>
<evidence type="ECO:0000256" key="11">
    <source>
        <dbReference type="ARBA" id="ARBA00023033"/>
    </source>
</evidence>
<evidence type="ECO:0000256" key="5">
    <source>
        <dbReference type="ARBA" id="ARBA00022617"/>
    </source>
</evidence>
<protein>
    <recommendedName>
        <fullName evidence="17">Cytochrome P450</fullName>
    </recommendedName>
</protein>
<evidence type="ECO:0000256" key="4">
    <source>
        <dbReference type="ARBA" id="ARBA00010617"/>
    </source>
</evidence>
<keyword evidence="6" id="KW-0812">Transmembrane</keyword>
<evidence type="ECO:0000256" key="12">
    <source>
        <dbReference type="ARBA" id="ARBA00023136"/>
    </source>
</evidence>
<keyword evidence="11 14" id="KW-0503">Monooxygenase</keyword>
<comment type="similarity">
    <text evidence="4 14">Belongs to the cytochrome P450 family.</text>
</comment>
<proteinExistence type="inferred from homology"/>